<sequence>MTKMAPLSPAAQKRRTIEEAVDAAMVRYRQETDAVAAKTARLRALREAREAEETDKH</sequence>
<keyword evidence="2" id="KW-1185">Reference proteome</keyword>
<evidence type="ECO:0000313" key="2">
    <source>
        <dbReference type="Proteomes" id="UP000606044"/>
    </source>
</evidence>
<reference evidence="1" key="1">
    <citation type="journal article" date="2014" name="Int. J. Syst. Evol. Microbiol.">
        <title>Complete genome sequence of Corynebacterium casei LMG S-19264T (=DSM 44701T), isolated from a smear-ripened cheese.</title>
        <authorList>
            <consortium name="US DOE Joint Genome Institute (JGI-PGF)"/>
            <person name="Walter F."/>
            <person name="Albersmeier A."/>
            <person name="Kalinowski J."/>
            <person name="Ruckert C."/>
        </authorList>
    </citation>
    <scope>NUCLEOTIDE SEQUENCE</scope>
    <source>
        <strain evidence="1">CCM 7897</strain>
    </source>
</reference>
<dbReference type="EMBL" id="BMCT01000001">
    <property type="protein sequence ID" value="GGF57666.1"/>
    <property type="molecule type" value="Genomic_DNA"/>
</dbReference>
<dbReference type="AlphaFoldDB" id="A0A917BWP4"/>
<organism evidence="1 2">
    <name type="scientific">Azorhizobium oxalatiphilum</name>
    <dbReference type="NCBI Taxonomy" id="980631"/>
    <lineage>
        <taxon>Bacteria</taxon>
        <taxon>Pseudomonadati</taxon>
        <taxon>Pseudomonadota</taxon>
        <taxon>Alphaproteobacteria</taxon>
        <taxon>Hyphomicrobiales</taxon>
        <taxon>Xanthobacteraceae</taxon>
        <taxon>Azorhizobium</taxon>
    </lineage>
</organism>
<evidence type="ECO:0000313" key="1">
    <source>
        <dbReference type="EMBL" id="GGF57666.1"/>
    </source>
</evidence>
<proteinExistence type="predicted"/>
<reference evidence="1" key="2">
    <citation type="submission" date="2020-09" db="EMBL/GenBank/DDBJ databases">
        <authorList>
            <person name="Sun Q."/>
            <person name="Sedlacek I."/>
        </authorList>
    </citation>
    <scope>NUCLEOTIDE SEQUENCE</scope>
    <source>
        <strain evidence="1">CCM 7897</strain>
    </source>
</reference>
<name>A0A917BWP4_9HYPH</name>
<dbReference type="Proteomes" id="UP000606044">
    <property type="component" value="Unassembled WGS sequence"/>
</dbReference>
<accession>A0A917BWP4</accession>
<gene>
    <name evidence="1" type="ORF">GCM10007301_16700</name>
</gene>
<protein>
    <submittedName>
        <fullName evidence="1">Uncharacterized protein</fullName>
    </submittedName>
</protein>
<comment type="caution">
    <text evidence="1">The sequence shown here is derived from an EMBL/GenBank/DDBJ whole genome shotgun (WGS) entry which is preliminary data.</text>
</comment>